<gene>
    <name evidence="1" type="ORF">FISHEDRAFT_69172</name>
</gene>
<accession>A0A0D7AN57</accession>
<keyword evidence="2" id="KW-1185">Reference proteome</keyword>
<name>A0A0D7AN57_9AGAR</name>
<organism evidence="1 2">
    <name type="scientific">Fistulina hepatica ATCC 64428</name>
    <dbReference type="NCBI Taxonomy" id="1128425"/>
    <lineage>
        <taxon>Eukaryota</taxon>
        <taxon>Fungi</taxon>
        <taxon>Dikarya</taxon>
        <taxon>Basidiomycota</taxon>
        <taxon>Agaricomycotina</taxon>
        <taxon>Agaricomycetes</taxon>
        <taxon>Agaricomycetidae</taxon>
        <taxon>Agaricales</taxon>
        <taxon>Fistulinaceae</taxon>
        <taxon>Fistulina</taxon>
    </lineage>
</organism>
<reference evidence="1 2" key="1">
    <citation type="journal article" date="2015" name="Fungal Genet. Biol.">
        <title>Evolution of novel wood decay mechanisms in Agaricales revealed by the genome sequences of Fistulina hepatica and Cylindrobasidium torrendii.</title>
        <authorList>
            <person name="Floudas D."/>
            <person name="Held B.W."/>
            <person name="Riley R."/>
            <person name="Nagy L.G."/>
            <person name="Koehler G."/>
            <person name="Ransdell A.S."/>
            <person name="Younus H."/>
            <person name="Chow J."/>
            <person name="Chiniquy J."/>
            <person name="Lipzen A."/>
            <person name="Tritt A."/>
            <person name="Sun H."/>
            <person name="Haridas S."/>
            <person name="LaButti K."/>
            <person name="Ohm R.A."/>
            <person name="Kues U."/>
            <person name="Blanchette R.A."/>
            <person name="Grigoriev I.V."/>
            <person name="Minto R.E."/>
            <person name="Hibbett D.S."/>
        </authorList>
    </citation>
    <scope>NUCLEOTIDE SEQUENCE [LARGE SCALE GENOMIC DNA]</scope>
    <source>
        <strain evidence="1 2">ATCC 64428</strain>
    </source>
</reference>
<dbReference type="AlphaFoldDB" id="A0A0D7AN57"/>
<sequence>MRSSTGIEEKMATLSFDSQLHEDESCDAVEPIHLLHSKSGVIFAIPHYIMLQSGVYRDMISHAHRLPGEGTRRCPISIENGTVDDFRRLRQLKDLSSTNLPTSPFDEEKQADRFTINDWLSVFETSLYWQMERVEKLARTKLYNAPAERPALVARIARSHNLKEWYHLAIIQLVKRKAALGLEDAQHLDINLLLQIAKMREQIAWNPQISAWQFIDQPRDFVYNLDGLMKKVQESFTL</sequence>
<evidence type="ECO:0000313" key="2">
    <source>
        <dbReference type="Proteomes" id="UP000054144"/>
    </source>
</evidence>
<dbReference type="OrthoDB" id="2367075at2759"/>
<proteinExistence type="predicted"/>
<protein>
    <submittedName>
        <fullName evidence="1">Uncharacterized protein</fullName>
    </submittedName>
</protein>
<dbReference type="EMBL" id="KN881628">
    <property type="protein sequence ID" value="KIY53027.1"/>
    <property type="molecule type" value="Genomic_DNA"/>
</dbReference>
<dbReference type="Proteomes" id="UP000054144">
    <property type="component" value="Unassembled WGS sequence"/>
</dbReference>
<evidence type="ECO:0000313" key="1">
    <source>
        <dbReference type="EMBL" id="KIY53027.1"/>
    </source>
</evidence>